<dbReference type="Gene3D" id="2.40.160.50">
    <property type="entry name" value="membrane protein fhac: a member of the omp85/tpsb transporter family"/>
    <property type="match status" value="1"/>
</dbReference>
<accession>A0A382Z926</accession>
<evidence type="ECO:0000256" key="1">
    <source>
        <dbReference type="ARBA" id="ARBA00004370"/>
    </source>
</evidence>
<keyword evidence="2" id="KW-0472">Membrane</keyword>
<reference evidence="4" key="1">
    <citation type="submission" date="2018-05" db="EMBL/GenBank/DDBJ databases">
        <authorList>
            <person name="Lanie J.A."/>
            <person name="Ng W.-L."/>
            <person name="Kazmierczak K.M."/>
            <person name="Andrzejewski T.M."/>
            <person name="Davidsen T.M."/>
            <person name="Wayne K.J."/>
            <person name="Tettelin H."/>
            <person name="Glass J.I."/>
            <person name="Rusch D."/>
            <person name="Podicherti R."/>
            <person name="Tsui H.-C.T."/>
            <person name="Winkler M.E."/>
        </authorList>
    </citation>
    <scope>NUCLEOTIDE SEQUENCE</scope>
</reference>
<feature type="non-terminal residue" evidence="4">
    <location>
        <position position="258"/>
    </location>
</feature>
<proteinExistence type="predicted"/>
<dbReference type="InterPro" id="IPR000184">
    <property type="entry name" value="Bac_surfAg_D15"/>
</dbReference>
<name>A0A382Z926_9ZZZZ</name>
<dbReference type="Pfam" id="PF01103">
    <property type="entry name" value="Omp85"/>
    <property type="match status" value="1"/>
</dbReference>
<feature type="domain" description="Bacterial surface antigen (D15)" evidence="3">
    <location>
        <begin position="27"/>
        <end position="247"/>
    </location>
</feature>
<comment type="subcellular location">
    <subcellularLocation>
        <location evidence="1">Membrane</location>
    </subcellularLocation>
</comment>
<sequence length="258" mass="28002">RATGEISAGAGVGTDGTSFMAAVTENNWLGRGVKLRSRVDVTENSISGNIAISNPNFNYTGNAVDAFLDVSSSDYGTTSGYESSKTGFGLGTSFEQYENIYISPSFSAAFEDIDVETTASDRIKKMQGSYFNLDFNYGIVIDKRNQPFQPSSGYRTKFSQSLPIILDSSSLGNQFEYSAYHTLTEDVIGSVKFFAKTVNGLQGEDTRLSSRLFIPANRLRGFNTRKVGPKDGENYVGGNYVSTLSIEADIITSNIILS</sequence>
<evidence type="ECO:0000313" key="4">
    <source>
        <dbReference type="EMBL" id="SVD91800.1"/>
    </source>
</evidence>
<evidence type="ECO:0000259" key="3">
    <source>
        <dbReference type="Pfam" id="PF01103"/>
    </source>
</evidence>
<organism evidence="4">
    <name type="scientific">marine metagenome</name>
    <dbReference type="NCBI Taxonomy" id="408172"/>
    <lineage>
        <taxon>unclassified sequences</taxon>
        <taxon>metagenomes</taxon>
        <taxon>ecological metagenomes</taxon>
    </lineage>
</organism>
<dbReference type="EMBL" id="UINC01181879">
    <property type="protein sequence ID" value="SVD91800.1"/>
    <property type="molecule type" value="Genomic_DNA"/>
</dbReference>
<evidence type="ECO:0000256" key="2">
    <source>
        <dbReference type="ARBA" id="ARBA00023136"/>
    </source>
</evidence>
<dbReference type="AlphaFoldDB" id="A0A382Z926"/>
<dbReference type="GO" id="GO:0019867">
    <property type="term" value="C:outer membrane"/>
    <property type="evidence" value="ECO:0007669"/>
    <property type="project" value="InterPro"/>
</dbReference>
<gene>
    <name evidence="4" type="ORF">METZ01_LOCUS444654</name>
</gene>
<protein>
    <recommendedName>
        <fullName evidence="3">Bacterial surface antigen (D15) domain-containing protein</fullName>
    </recommendedName>
</protein>
<feature type="non-terminal residue" evidence="4">
    <location>
        <position position="1"/>
    </location>
</feature>